<dbReference type="STRING" id="937334.SAMN05444406_1192"/>
<proteinExistence type="predicted"/>
<keyword evidence="3" id="KW-1185">Reference proteome</keyword>
<evidence type="ECO:0000313" key="3">
    <source>
        <dbReference type="Proteomes" id="UP000198577"/>
    </source>
</evidence>
<sequence>MPVIPHFSAVYSLTISIFTYAIQFITLKINY</sequence>
<dbReference type="AlphaFoldDB" id="A0A1I5WRS2"/>
<dbReference type="Proteomes" id="UP000198577">
    <property type="component" value="Unassembled WGS sequence"/>
</dbReference>
<reference evidence="2 3" key="1">
    <citation type="submission" date="2016-10" db="EMBL/GenBank/DDBJ databases">
        <authorList>
            <person name="de Groot N.N."/>
        </authorList>
    </citation>
    <scope>NUCLEOTIDE SEQUENCE [LARGE SCALE GENOMIC DNA]</scope>
    <source>
        <strain evidence="2 3">DSM 20678</strain>
    </source>
</reference>
<protein>
    <submittedName>
        <fullName evidence="2">Uncharacterized protein</fullName>
    </submittedName>
</protein>
<accession>A0A1I5WRS2</accession>
<feature type="transmembrane region" description="Helical" evidence="1">
    <location>
        <begin position="6"/>
        <end position="27"/>
    </location>
</feature>
<keyword evidence="1" id="KW-0812">Transmembrane</keyword>
<keyword evidence="1" id="KW-0472">Membrane</keyword>
<gene>
    <name evidence="2" type="ORF">SAMN05444406_1192</name>
</gene>
<keyword evidence="1" id="KW-1133">Transmembrane helix</keyword>
<dbReference type="EMBL" id="FOXR01000019">
    <property type="protein sequence ID" value="SFQ22474.1"/>
    <property type="molecule type" value="Genomic_DNA"/>
</dbReference>
<name>A0A1I5WRS2_9FIRM</name>
<evidence type="ECO:0000313" key="2">
    <source>
        <dbReference type="EMBL" id="SFQ22474.1"/>
    </source>
</evidence>
<evidence type="ECO:0000256" key="1">
    <source>
        <dbReference type="SAM" id="Phobius"/>
    </source>
</evidence>
<organism evidence="2 3">
    <name type="scientific">Caldicoprobacter faecalis</name>
    <dbReference type="NCBI Taxonomy" id="937334"/>
    <lineage>
        <taxon>Bacteria</taxon>
        <taxon>Bacillati</taxon>
        <taxon>Bacillota</taxon>
        <taxon>Clostridia</taxon>
        <taxon>Caldicoprobacterales</taxon>
        <taxon>Caldicoprobacteraceae</taxon>
        <taxon>Caldicoprobacter</taxon>
    </lineage>
</organism>